<dbReference type="EMBL" id="VJMH01006351">
    <property type="protein sequence ID" value="KAF0690679.1"/>
    <property type="molecule type" value="Genomic_DNA"/>
</dbReference>
<dbReference type="PANTHER" id="PTHR36451:SF1">
    <property type="entry name" value="OMEGA-HYDROXY-BETA-DIHYDROMENAQUINONE-9 SULFOTRANSFERASE STF3"/>
    <property type="match status" value="1"/>
</dbReference>
<dbReference type="InterPro" id="IPR027417">
    <property type="entry name" value="P-loop_NTPase"/>
</dbReference>
<proteinExistence type="predicted"/>
<protein>
    <submittedName>
        <fullName evidence="2">Aste57867_17934 protein</fullName>
    </submittedName>
</protein>
<dbReference type="EMBL" id="CAADRA010006372">
    <property type="protein sequence ID" value="VFT94675.1"/>
    <property type="molecule type" value="Genomic_DNA"/>
</dbReference>
<reference evidence="2 3" key="1">
    <citation type="submission" date="2019-03" db="EMBL/GenBank/DDBJ databases">
        <authorList>
            <person name="Gaulin E."/>
            <person name="Dumas B."/>
        </authorList>
    </citation>
    <scope>NUCLEOTIDE SEQUENCE [LARGE SCALE GENOMIC DNA]</scope>
    <source>
        <strain evidence="2">CBS 568.67</strain>
    </source>
</reference>
<accession>A0A485L941</accession>
<dbReference type="InterPro" id="IPR052736">
    <property type="entry name" value="Stf3_sulfotransferase"/>
</dbReference>
<dbReference type="Pfam" id="PF13469">
    <property type="entry name" value="Sulfotransfer_3"/>
    <property type="match status" value="1"/>
</dbReference>
<name>A0A485L941_9STRA</name>
<evidence type="ECO:0000313" key="2">
    <source>
        <dbReference type="EMBL" id="VFT94675.1"/>
    </source>
</evidence>
<sequence length="418" mass="47664">MVAPSTNKTAAAVHGFDDESMNASLVGDDMFHFDRKHVFSLKNNPMCGINFPQWLDLLRENGSFIDACYIPRAIFLTLISLFNSLLGHVESWMYPDAHIAQVQLPDDPVFIVGHPRTGTTLLHNLLASDAANYYACTTFCTGFPSCFLWFEELGKWLFAGTIDKTRPMDSMPLTFDLPQEDECATVLLSRGASYYMPIYFMARETKYRRFLSFSPDDGGTPADQARWTQAFLYLLRKLTLRAQMRGLGSKFVLKSPIHAARIPLLRTLFPKAKFIYMHREPYSMLASSAHLANTAYWFMYLTTPTDEQINEFIFWQFENMWTKYNAAAQAQASPRRVHPDILEVSYHELVTQPEATLAKVYAHANVAWTAATRAHFADEIAALKTYEVNKHATLAPALRARIRRHAQAYMESLNYSDN</sequence>
<dbReference type="OrthoDB" id="429813at2759"/>
<evidence type="ECO:0000313" key="1">
    <source>
        <dbReference type="EMBL" id="KAF0690679.1"/>
    </source>
</evidence>
<dbReference type="Gene3D" id="3.40.50.300">
    <property type="entry name" value="P-loop containing nucleotide triphosphate hydrolases"/>
    <property type="match status" value="1"/>
</dbReference>
<gene>
    <name evidence="2" type="primary">Aste57867_17934</name>
    <name evidence="1" type="ORF">As57867_017872</name>
    <name evidence="2" type="ORF">ASTE57867_17934</name>
</gene>
<dbReference type="SUPFAM" id="SSF52540">
    <property type="entry name" value="P-loop containing nucleoside triphosphate hydrolases"/>
    <property type="match status" value="1"/>
</dbReference>
<organism evidence="2 3">
    <name type="scientific">Aphanomyces stellatus</name>
    <dbReference type="NCBI Taxonomy" id="120398"/>
    <lineage>
        <taxon>Eukaryota</taxon>
        <taxon>Sar</taxon>
        <taxon>Stramenopiles</taxon>
        <taxon>Oomycota</taxon>
        <taxon>Saprolegniomycetes</taxon>
        <taxon>Saprolegniales</taxon>
        <taxon>Verrucalvaceae</taxon>
        <taxon>Aphanomyces</taxon>
    </lineage>
</organism>
<evidence type="ECO:0000313" key="3">
    <source>
        <dbReference type="Proteomes" id="UP000332933"/>
    </source>
</evidence>
<reference evidence="1" key="2">
    <citation type="submission" date="2019-06" db="EMBL/GenBank/DDBJ databases">
        <title>Genomics analysis of Aphanomyces spp. identifies a new class of oomycete effector associated with host adaptation.</title>
        <authorList>
            <person name="Gaulin E."/>
        </authorList>
    </citation>
    <scope>NUCLEOTIDE SEQUENCE</scope>
    <source>
        <strain evidence="1">CBS 578.67</strain>
    </source>
</reference>
<keyword evidence="3" id="KW-1185">Reference proteome</keyword>
<dbReference type="AlphaFoldDB" id="A0A485L941"/>
<dbReference type="Proteomes" id="UP000332933">
    <property type="component" value="Unassembled WGS sequence"/>
</dbReference>
<dbReference type="PANTHER" id="PTHR36451">
    <property type="entry name" value="PAPS-DEPENDENT SULFOTRANSFERASE STF3"/>
    <property type="match status" value="1"/>
</dbReference>